<dbReference type="OrthoDB" id="2677145at2"/>
<dbReference type="EMBL" id="VJVZ01000010">
    <property type="protein sequence ID" value="TRW23017.1"/>
    <property type="molecule type" value="Genomic_DNA"/>
</dbReference>
<evidence type="ECO:0000313" key="3">
    <source>
        <dbReference type="Proteomes" id="UP000320643"/>
    </source>
</evidence>
<feature type="region of interest" description="Disordered" evidence="1">
    <location>
        <begin position="107"/>
        <end position="132"/>
    </location>
</feature>
<organism evidence="2 3">
    <name type="scientific">Flavobacterium zepuense</name>
    <dbReference type="NCBI Taxonomy" id="2593302"/>
    <lineage>
        <taxon>Bacteria</taxon>
        <taxon>Pseudomonadati</taxon>
        <taxon>Bacteroidota</taxon>
        <taxon>Flavobacteriia</taxon>
        <taxon>Flavobacteriales</taxon>
        <taxon>Flavobacteriaceae</taxon>
        <taxon>Flavobacterium</taxon>
    </lineage>
</organism>
<proteinExistence type="predicted"/>
<name>A0A552UXT0_9FLAO</name>
<reference evidence="2 3" key="1">
    <citation type="submission" date="2019-07" db="EMBL/GenBank/DDBJ databases">
        <title>Flavobacterium sp. nov., isolated from glacier ice.</title>
        <authorList>
            <person name="Liu Q."/>
            <person name="Xin Y.-H."/>
        </authorList>
    </citation>
    <scope>NUCLEOTIDE SEQUENCE [LARGE SCALE GENOMIC DNA]</scope>
    <source>
        <strain evidence="2 3">ZT4R6</strain>
    </source>
</reference>
<feature type="compositionally biased region" description="Acidic residues" evidence="1">
    <location>
        <begin position="107"/>
        <end position="116"/>
    </location>
</feature>
<gene>
    <name evidence="2" type="ORF">FMM05_15080</name>
</gene>
<comment type="caution">
    <text evidence="2">The sequence shown here is derived from an EMBL/GenBank/DDBJ whole genome shotgun (WGS) entry which is preliminary data.</text>
</comment>
<evidence type="ECO:0000256" key="1">
    <source>
        <dbReference type="SAM" id="MobiDB-lite"/>
    </source>
</evidence>
<evidence type="ECO:0000313" key="2">
    <source>
        <dbReference type="EMBL" id="TRW23017.1"/>
    </source>
</evidence>
<sequence length="167" mass="18523">MKNILYIFIIAFIMTSCADKPKSVTAHSVQNPETEKEDKLIGSYITANTDAGAHCLLKIMPLPNGTGYAYRLTTDERMEEGKLTQSHDATTNQDFIMLEGIHWDEYDGDISDDENDEAPKNTPPEEPVGIGGLITGDTITIQNYGNAMNSYTKLAEVSDKYIILIKQ</sequence>
<keyword evidence="3" id="KW-1185">Reference proteome</keyword>
<accession>A0A552UXT0</accession>
<dbReference type="PROSITE" id="PS51257">
    <property type="entry name" value="PROKAR_LIPOPROTEIN"/>
    <property type="match status" value="1"/>
</dbReference>
<evidence type="ECO:0008006" key="4">
    <source>
        <dbReference type="Google" id="ProtNLM"/>
    </source>
</evidence>
<dbReference type="RefSeq" id="WP_143374232.1">
    <property type="nucleotide sequence ID" value="NZ_VJVZ01000010.1"/>
</dbReference>
<dbReference type="AlphaFoldDB" id="A0A552UXT0"/>
<dbReference type="Proteomes" id="UP000320643">
    <property type="component" value="Unassembled WGS sequence"/>
</dbReference>
<protein>
    <recommendedName>
        <fullName evidence="4">Lipoprotein</fullName>
    </recommendedName>
</protein>